<dbReference type="Proteomes" id="UP000770717">
    <property type="component" value="Unassembled WGS sequence"/>
</dbReference>
<reference evidence="1" key="1">
    <citation type="thesis" date="2020" institute="ProQuest LLC" country="789 East Eisenhower Parkway, Ann Arbor, MI, USA">
        <title>Comparative Genomics and Chromosome Evolution.</title>
        <authorList>
            <person name="Mudd A.B."/>
        </authorList>
    </citation>
    <scope>NUCLEOTIDE SEQUENCE</scope>
    <source>
        <strain evidence="1">HN-11 Male</strain>
        <tissue evidence="1">Kidney and liver</tissue>
    </source>
</reference>
<gene>
    <name evidence="1" type="ORF">GDO78_017113</name>
</gene>
<dbReference type="EMBL" id="WNTK01022927">
    <property type="protein sequence ID" value="KAG9461362.1"/>
    <property type="molecule type" value="Genomic_DNA"/>
</dbReference>
<dbReference type="AlphaFoldDB" id="A0A8J6C2X8"/>
<evidence type="ECO:0000313" key="1">
    <source>
        <dbReference type="EMBL" id="KAG9461362.1"/>
    </source>
</evidence>
<organism evidence="1 2">
    <name type="scientific">Eleutherodactylus coqui</name>
    <name type="common">Puerto Rican coqui</name>
    <dbReference type="NCBI Taxonomy" id="57060"/>
    <lineage>
        <taxon>Eukaryota</taxon>
        <taxon>Metazoa</taxon>
        <taxon>Chordata</taxon>
        <taxon>Craniata</taxon>
        <taxon>Vertebrata</taxon>
        <taxon>Euteleostomi</taxon>
        <taxon>Amphibia</taxon>
        <taxon>Batrachia</taxon>
        <taxon>Anura</taxon>
        <taxon>Neobatrachia</taxon>
        <taxon>Hyloidea</taxon>
        <taxon>Eleutherodactylidae</taxon>
        <taxon>Eleutherodactylinae</taxon>
        <taxon>Eleutherodactylus</taxon>
        <taxon>Eleutherodactylus</taxon>
    </lineage>
</organism>
<name>A0A8J6C2X8_ELECQ</name>
<proteinExistence type="predicted"/>
<protein>
    <submittedName>
        <fullName evidence="1">Uncharacterized protein</fullName>
    </submittedName>
</protein>
<accession>A0A8J6C2X8</accession>
<comment type="caution">
    <text evidence="1">The sequence shown here is derived from an EMBL/GenBank/DDBJ whole genome shotgun (WGS) entry which is preliminary data.</text>
</comment>
<keyword evidence="2" id="KW-1185">Reference proteome</keyword>
<evidence type="ECO:0000313" key="2">
    <source>
        <dbReference type="Proteomes" id="UP000770717"/>
    </source>
</evidence>
<sequence length="97" mass="10971">MRPKTTFTHLSKCCGALLHRGQIFFLSGGCARRAVRMHRAFFSFFESAGLLQIRSSSTVIAVGVLRWGLQWKQSLQDLQRNGACCVFLPRVRSARQI</sequence>